<keyword evidence="3" id="KW-1185">Reference proteome</keyword>
<evidence type="ECO:0008006" key="4">
    <source>
        <dbReference type="Google" id="ProtNLM"/>
    </source>
</evidence>
<organism evidence="2 3">
    <name type="scientific">Mycobacterium pseudokansasii</name>
    <dbReference type="NCBI Taxonomy" id="2341080"/>
    <lineage>
        <taxon>Bacteria</taxon>
        <taxon>Bacillati</taxon>
        <taxon>Actinomycetota</taxon>
        <taxon>Actinomycetes</taxon>
        <taxon>Mycobacteriales</taxon>
        <taxon>Mycobacteriaceae</taxon>
        <taxon>Mycobacterium</taxon>
    </lineage>
</organism>
<sequence length="67" mass="6690">MISKILAGVALAAGAAVWIAAPAGADPDPFGNLGCSCQSPVQGNPADQLNQGIQQGQSDLETLLAQE</sequence>
<feature type="signal peptide" evidence="1">
    <location>
        <begin position="1"/>
        <end position="25"/>
    </location>
</feature>
<feature type="chain" id="PRO_5019806027" description="Secreted protein" evidence="1">
    <location>
        <begin position="26"/>
        <end position="67"/>
    </location>
</feature>
<dbReference type="RefSeq" id="WP_036398142.1">
    <property type="nucleotide sequence ID" value="NZ_JAIENV010000002.1"/>
</dbReference>
<keyword evidence="1" id="KW-0732">Signal</keyword>
<dbReference type="AlphaFoldDB" id="A0A498QP65"/>
<protein>
    <recommendedName>
        <fullName evidence="4">Secreted protein</fullName>
    </recommendedName>
</protein>
<proteinExistence type="predicted"/>
<dbReference type="Proteomes" id="UP000268285">
    <property type="component" value="Unassembled WGS sequence"/>
</dbReference>
<dbReference type="EMBL" id="UPHU01000001">
    <property type="protein sequence ID" value="VBA48285.1"/>
    <property type="molecule type" value="Genomic_DNA"/>
</dbReference>
<evidence type="ECO:0000256" key="1">
    <source>
        <dbReference type="SAM" id="SignalP"/>
    </source>
</evidence>
<evidence type="ECO:0000313" key="3">
    <source>
        <dbReference type="Proteomes" id="UP000268285"/>
    </source>
</evidence>
<accession>A0A498QP65</accession>
<evidence type="ECO:0000313" key="2">
    <source>
        <dbReference type="EMBL" id="VBA48285.1"/>
    </source>
</evidence>
<reference evidence="2 3" key="1">
    <citation type="submission" date="2018-09" db="EMBL/GenBank/DDBJ databases">
        <authorList>
            <person name="Tagini F."/>
        </authorList>
    </citation>
    <scope>NUCLEOTIDE SEQUENCE [LARGE SCALE GENOMIC DNA]</scope>
    <source>
        <strain evidence="2 3">MK142</strain>
    </source>
</reference>
<gene>
    <name evidence="2" type="ORF">LAUMK142_01242</name>
</gene>
<name>A0A498QP65_9MYCO</name>